<comment type="caution">
    <text evidence="3">The sequence shown here is derived from an EMBL/GenBank/DDBJ whole genome shotgun (WGS) entry which is preliminary data.</text>
</comment>
<name>A0AAV9P7H7_9PEZI</name>
<evidence type="ECO:0000313" key="3">
    <source>
        <dbReference type="EMBL" id="KAK5168991.1"/>
    </source>
</evidence>
<accession>A0AAV9P7H7</accession>
<evidence type="ECO:0000256" key="1">
    <source>
        <dbReference type="SAM" id="MobiDB-lite"/>
    </source>
</evidence>
<evidence type="ECO:0000259" key="2">
    <source>
        <dbReference type="Pfam" id="PF01593"/>
    </source>
</evidence>
<dbReference type="RefSeq" id="XP_064658457.1">
    <property type="nucleotide sequence ID" value="XM_064803542.1"/>
</dbReference>
<dbReference type="GeneID" id="89927640"/>
<feature type="domain" description="Amine oxidase" evidence="2">
    <location>
        <begin position="28"/>
        <end position="293"/>
    </location>
</feature>
<proteinExistence type="predicted"/>
<dbReference type="SUPFAM" id="SSF51905">
    <property type="entry name" value="FAD/NAD(P)-binding domain"/>
    <property type="match status" value="1"/>
</dbReference>
<sequence length="567" mass="63028">MAQHKRQISKANGQEIDVDVLIIGAGPTGLGAAKRMNQINGPSWMIVDSNETPGGLASTDCTPEGFLYDVGGHVIFSHYKYFDDCIDEALPNDDDWYHHQRISYVRYKGEWVPYPFQNNISMLPKEDQITCLEGMIDATLEARVANTKPKDFDEWILRTQGEGLANCFMRPYNYKVWAVPTTKMQCAWLGERVAAPNLKLVTRNTILNKTAGNWGPNATFRFPAHGGTGNIWIQVAKTIPQKKTRFGENGRVQLVDADGHRVLLGDGTTVNYKKLINTMAVDSLVEHMRDPELVNLSKGLFYSTTHVIGVGVRGSRPERIGDKCWLYFPEDNCPFYRATIFSNYSPYNQPDTSKKLPTLQLADGSQPSSSEAKEGPYWSIMLEVSESSMKPVDNANMLRDCIAGLINTDMLRPGDEIVSTYHRAFDHGYPTPSLEREGVLTQLLPKLQAKDILSRGRFGSWRYEVGNQDHSFMLGVEAADHLVNGAAELTLNYPDFVNTRANTERRLVDGAQMFVGAKMNGFEEEEQASGGANGSLAFRPEAVKNNQDSEKVAGVPSMKAARDAAPV</sequence>
<dbReference type="PANTHER" id="PTHR43734:SF4">
    <property type="entry name" value="AMINE OXIDASE DOMAIN-CONTAINING PROTEIN"/>
    <property type="match status" value="1"/>
</dbReference>
<dbReference type="Proteomes" id="UP001337655">
    <property type="component" value="Unassembled WGS sequence"/>
</dbReference>
<organism evidence="3 4">
    <name type="scientific">Saxophila tyrrhenica</name>
    <dbReference type="NCBI Taxonomy" id="1690608"/>
    <lineage>
        <taxon>Eukaryota</taxon>
        <taxon>Fungi</taxon>
        <taxon>Dikarya</taxon>
        <taxon>Ascomycota</taxon>
        <taxon>Pezizomycotina</taxon>
        <taxon>Dothideomycetes</taxon>
        <taxon>Dothideomycetidae</taxon>
        <taxon>Mycosphaerellales</taxon>
        <taxon>Extremaceae</taxon>
        <taxon>Saxophila</taxon>
    </lineage>
</organism>
<dbReference type="FunFam" id="3.50.50.60:FF:000220">
    <property type="entry name" value="UDP-galactopyranose mutase"/>
    <property type="match status" value="1"/>
</dbReference>
<dbReference type="InterPro" id="IPR002937">
    <property type="entry name" value="Amino_oxidase"/>
</dbReference>
<protein>
    <recommendedName>
        <fullName evidence="2">Amine oxidase domain-containing protein</fullName>
    </recommendedName>
</protein>
<dbReference type="PANTHER" id="PTHR43734">
    <property type="entry name" value="PHYTOENE DESATURASE"/>
    <property type="match status" value="1"/>
</dbReference>
<dbReference type="InterPro" id="IPR036188">
    <property type="entry name" value="FAD/NAD-bd_sf"/>
</dbReference>
<dbReference type="GO" id="GO:0016491">
    <property type="term" value="F:oxidoreductase activity"/>
    <property type="evidence" value="ECO:0007669"/>
    <property type="project" value="InterPro"/>
</dbReference>
<dbReference type="Gene3D" id="3.50.50.60">
    <property type="entry name" value="FAD/NAD(P)-binding domain"/>
    <property type="match status" value="1"/>
</dbReference>
<evidence type="ECO:0000313" key="4">
    <source>
        <dbReference type="Proteomes" id="UP001337655"/>
    </source>
</evidence>
<gene>
    <name evidence="3" type="ORF">LTR77_006300</name>
</gene>
<feature type="region of interest" description="Disordered" evidence="1">
    <location>
        <begin position="355"/>
        <end position="374"/>
    </location>
</feature>
<dbReference type="AlphaFoldDB" id="A0AAV9P7H7"/>
<reference evidence="3 4" key="1">
    <citation type="submission" date="2023-08" db="EMBL/GenBank/DDBJ databases">
        <title>Black Yeasts Isolated from many extreme environments.</title>
        <authorList>
            <person name="Coleine C."/>
            <person name="Stajich J.E."/>
            <person name="Selbmann L."/>
        </authorList>
    </citation>
    <scope>NUCLEOTIDE SEQUENCE [LARGE SCALE GENOMIC DNA]</scope>
    <source>
        <strain evidence="3 4">CCFEE 5935</strain>
    </source>
</reference>
<dbReference type="Pfam" id="PF01593">
    <property type="entry name" value="Amino_oxidase"/>
    <property type="match status" value="1"/>
</dbReference>
<feature type="region of interest" description="Disordered" evidence="1">
    <location>
        <begin position="525"/>
        <end position="567"/>
    </location>
</feature>
<keyword evidence="4" id="KW-1185">Reference proteome</keyword>
<dbReference type="EMBL" id="JAVRRT010000009">
    <property type="protein sequence ID" value="KAK5168991.1"/>
    <property type="molecule type" value="Genomic_DNA"/>
</dbReference>